<accession>A0A1I5IB91</accession>
<feature type="region of interest" description="Disordered" evidence="1">
    <location>
        <begin position="1"/>
        <end position="74"/>
    </location>
</feature>
<reference evidence="3" key="1">
    <citation type="submission" date="2016-10" db="EMBL/GenBank/DDBJ databases">
        <authorList>
            <person name="Varghese N."/>
            <person name="Submissions S."/>
        </authorList>
    </citation>
    <scope>NUCLEOTIDE SEQUENCE [LARGE SCALE GENOMIC DNA]</scope>
    <source>
        <strain evidence="3">DSM 43161</strain>
    </source>
</reference>
<evidence type="ECO:0000313" key="2">
    <source>
        <dbReference type="EMBL" id="SFO57885.1"/>
    </source>
</evidence>
<dbReference type="Proteomes" id="UP000183642">
    <property type="component" value="Unassembled WGS sequence"/>
</dbReference>
<organism evidence="2 3">
    <name type="scientific">Geodermatophilus obscurus</name>
    <dbReference type="NCBI Taxonomy" id="1861"/>
    <lineage>
        <taxon>Bacteria</taxon>
        <taxon>Bacillati</taxon>
        <taxon>Actinomycetota</taxon>
        <taxon>Actinomycetes</taxon>
        <taxon>Geodermatophilales</taxon>
        <taxon>Geodermatophilaceae</taxon>
        <taxon>Geodermatophilus</taxon>
    </lineage>
</organism>
<dbReference type="AlphaFoldDB" id="A0A1I5IB91"/>
<dbReference type="EMBL" id="FOWE01000013">
    <property type="protein sequence ID" value="SFO57885.1"/>
    <property type="molecule type" value="Genomic_DNA"/>
</dbReference>
<sequence length="176" mass="19619">MPRPRPEEVGLQLDRIEDAVPRLRRDAGQMLRKSRHRARDGYPSSSMGGSGGGSDISRPTERTATAPPAFDPTGDKIRQFFEVIASVSAEVHRADTLRGQVMFPEESKGIRINETPVCVNRNCGVPLTNPGPSGRGIAGRCNPCYDYRNGHDGEDQTRDLVERYNARHEKRREYVS</sequence>
<name>A0A1I5IB91_9ACTN</name>
<proteinExistence type="predicted"/>
<evidence type="ECO:0000256" key="1">
    <source>
        <dbReference type="SAM" id="MobiDB-lite"/>
    </source>
</evidence>
<keyword evidence="3" id="KW-1185">Reference proteome</keyword>
<protein>
    <submittedName>
        <fullName evidence="2">Uncharacterized protein</fullName>
    </submittedName>
</protein>
<feature type="compositionally biased region" description="Basic and acidic residues" evidence="1">
    <location>
        <begin position="1"/>
        <end position="27"/>
    </location>
</feature>
<gene>
    <name evidence="2" type="ORF">SAMN05660359_04466</name>
</gene>
<evidence type="ECO:0000313" key="3">
    <source>
        <dbReference type="Proteomes" id="UP000183642"/>
    </source>
</evidence>